<feature type="domain" description="Carboxylesterase type B" evidence="4">
    <location>
        <begin position="35"/>
        <end position="370"/>
    </location>
</feature>
<evidence type="ECO:0000256" key="1">
    <source>
        <dbReference type="ARBA" id="ARBA00005964"/>
    </source>
</evidence>
<dbReference type="Proteomes" id="UP000039046">
    <property type="component" value="Unassembled WGS sequence"/>
</dbReference>
<dbReference type="InterPro" id="IPR002018">
    <property type="entry name" value="CarbesteraseB"/>
</dbReference>
<dbReference type="Pfam" id="PF00135">
    <property type="entry name" value="COesterase"/>
    <property type="match status" value="2"/>
</dbReference>
<evidence type="ECO:0000256" key="3">
    <source>
        <dbReference type="RuleBase" id="RU361235"/>
    </source>
</evidence>
<dbReference type="ESTHER" id="9hypo-a0a0a1tm60">
    <property type="family name" value="Fungal_carboxylesterase_lipase"/>
</dbReference>
<dbReference type="OrthoDB" id="408631at2759"/>
<dbReference type="EC" id="3.1.1.-" evidence="3"/>
<feature type="domain" description="Carboxylesterase type B" evidence="4">
    <location>
        <begin position="387"/>
        <end position="478"/>
    </location>
</feature>
<evidence type="ECO:0000313" key="6">
    <source>
        <dbReference type="Proteomes" id="UP000039046"/>
    </source>
</evidence>
<keyword evidence="3" id="KW-0732">Signal</keyword>
<comment type="similarity">
    <text evidence="1 3">Belongs to the type-B carboxylesterase/lipase family.</text>
</comment>
<accession>A0A0A1TM60</accession>
<evidence type="ECO:0000256" key="2">
    <source>
        <dbReference type="ARBA" id="ARBA00022801"/>
    </source>
</evidence>
<proteinExistence type="inferred from homology"/>
<name>A0A0A1TM60_9HYPO</name>
<feature type="signal peptide" evidence="3">
    <location>
        <begin position="1"/>
        <end position="16"/>
    </location>
</feature>
<dbReference type="Gene3D" id="3.40.50.1820">
    <property type="entry name" value="alpha/beta hydrolase"/>
    <property type="match status" value="1"/>
</dbReference>
<keyword evidence="6" id="KW-1185">Reference proteome</keyword>
<keyword evidence="2 3" id="KW-0378">Hydrolase</keyword>
<dbReference type="HOGENOM" id="CLU_006586_15_1_1"/>
<sequence length="511" mass="55433">MKFSALLFATVAVSSPLGTIVTTSGRFAPFISSSQPGVLSYLDIPYAEPPVGDLRFAPPVAARTPVNDSIRLRTELPLGCIQYLPAHLSGTVATEAGNRAALFQRGDNANTTEDCLHLSVFAPKPSTKKLPVVIWIHGGGYVFGGTNVPYQLAPNWVQRSQRHIVVQVQYRLNLFGLPNAAGLEKDGKNLNFALLDQRMAVEWVRNNAASFGGDPSRITLWGESAGAYAVDGYLYAFQDDPIVAGVIADSGNALLIDTVTSPTVNTTQFSRIAKRFGCENNDPTAELACMRQVDERKLQEYLQAPVGTKGASDDDLSFGTVVDNVTIFSNYTDRTVRGQYASTVPLLIGTNTDEGNAVVPYNFPNSETSTSLPADLQPIADGFGNNLQCSTIHEVRLRTESEAPTWQYLYSGNFSDISPRPWLGAYHTAELPLVFGTLGSEAKTTRFEDNVSRYMQDAWLAFIKDPAGGLPRIGWPNAQTDKIMTFGDGCVSKVVNSESLRASCRKLGQVV</sequence>
<evidence type="ECO:0000313" key="5">
    <source>
        <dbReference type="EMBL" id="CEJ92053.1"/>
    </source>
</evidence>
<dbReference type="EMBL" id="CDHN01000004">
    <property type="protein sequence ID" value="CEJ92053.1"/>
    <property type="molecule type" value="Genomic_DNA"/>
</dbReference>
<organism evidence="5 6">
    <name type="scientific">[Torrubiella] hemipterigena</name>
    <dbReference type="NCBI Taxonomy" id="1531966"/>
    <lineage>
        <taxon>Eukaryota</taxon>
        <taxon>Fungi</taxon>
        <taxon>Dikarya</taxon>
        <taxon>Ascomycota</taxon>
        <taxon>Pezizomycotina</taxon>
        <taxon>Sordariomycetes</taxon>
        <taxon>Hypocreomycetidae</taxon>
        <taxon>Hypocreales</taxon>
        <taxon>Clavicipitaceae</taxon>
        <taxon>Clavicipitaceae incertae sedis</taxon>
        <taxon>'Torrubiella' clade</taxon>
    </lineage>
</organism>
<reference evidence="5 6" key="1">
    <citation type="journal article" date="2015" name="Genome Announc.">
        <title>Draft Genome Sequence and Gene Annotation of the Entomopathogenic Fungus Verticillium hemipterigenum.</title>
        <authorList>
            <person name="Horn F."/>
            <person name="Habel A."/>
            <person name="Scharf D.H."/>
            <person name="Dworschak J."/>
            <person name="Brakhage A.A."/>
            <person name="Guthke R."/>
            <person name="Hertweck C."/>
            <person name="Linde J."/>
        </authorList>
    </citation>
    <scope>NUCLEOTIDE SEQUENCE [LARGE SCALE GENOMIC DNA]</scope>
</reference>
<dbReference type="PANTHER" id="PTHR11559">
    <property type="entry name" value="CARBOXYLESTERASE"/>
    <property type="match status" value="1"/>
</dbReference>
<evidence type="ECO:0000259" key="4">
    <source>
        <dbReference type="Pfam" id="PF00135"/>
    </source>
</evidence>
<gene>
    <name evidence="5" type="ORF">VHEMI07731</name>
</gene>
<dbReference type="GO" id="GO:0016787">
    <property type="term" value="F:hydrolase activity"/>
    <property type="evidence" value="ECO:0007669"/>
    <property type="project" value="UniProtKB-KW"/>
</dbReference>
<protein>
    <recommendedName>
        <fullName evidence="3">Carboxylic ester hydrolase</fullName>
        <ecNumber evidence="3">3.1.1.-</ecNumber>
    </recommendedName>
</protein>
<dbReference type="InterPro" id="IPR050309">
    <property type="entry name" value="Type-B_Carboxylest/Lipase"/>
</dbReference>
<dbReference type="InterPro" id="IPR029058">
    <property type="entry name" value="AB_hydrolase_fold"/>
</dbReference>
<dbReference type="SUPFAM" id="SSF53474">
    <property type="entry name" value="alpha/beta-Hydrolases"/>
    <property type="match status" value="1"/>
</dbReference>
<dbReference type="PROSITE" id="PS00122">
    <property type="entry name" value="CARBOXYLESTERASE_B_1"/>
    <property type="match status" value="1"/>
</dbReference>
<dbReference type="InterPro" id="IPR019826">
    <property type="entry name" value="Carboxylesterase_B_AS"/>
</dbReference>
<feature type="chain" id="PRO_5005108690" description="Carboxylic ester hydrolase" evidence="3">
    <location>
        <begin position="17"/>
        <end position="511"/>
    </location>
</feature>
<dbReference type="AlphaFoldDB" id="A0A0A1TM60"/>
<dbReference type="STRING" id="1531966.A0A0A1TM60"/>